<name>A0A5C1QNB9_9SPIO</name>
<dbReference type="PROSITE" id="PS51257">
    <property type="entry name" value="PROKAR_LIPOPROTEIN"/>
    <property type="match status" value="1"/>
</dbReference>
<dbReference type="RefSeq" id="WP_149486134.1">
    <property type="nucleotide sequence ID" value="NZ_CP036150.1"/>
</dbReference>
<dbReference type="OrthoDB" id="9840030at2"/>
<evidence type="ECO:0008006" key="4">
    <source>
        <dbReference type="Google" id="ProtNLM"/>
    </source>
</evidence>
<proteinExistence type="predicted"/>
<dbReference type="AlphaFoldDB" id="A0A5C1QNB9"/>
<evidence type="ECO:0000313" key="2">
    <source>
        <dbReference type="EMBL" id="QEN08054.1"/>
    </source>
</evidence>
<dbReference type="Proteomes" id="UP000324209">
    <property type="component" value="Chromosome"/>
</dbReference>
<sequence>MRIFSLWLVLLLIFSCTPKKENILKDQDLMNQDLSLDDSTGTGLTMKRTDQDELEDGESESQDAEQLNEEFTGPVHLQRVKSRGYILPDSLLIGRQTDPLSTDLAERETDYIVRDFLNNFKMGRVPRELLSLEAHPLFLEELALYQDVGLEITDFYMGTFRVYGDQSQVRVALFFGVTYLEGVMYLKKENGLWSLQDWEIPFKNWPGEPVPLEGDEVQIGTVY</sequence>
<protein>
    <recommendedName>
        <fullName evidence="4">Lipoprotein</fullName>
    </recommendedName>
</protein>
<organism evidence="2 3">
    <name type="scientific">Oceanispirochaeta crateris</name>
    <dbReference type="NCBI Taxonomy" id="2518645"/>
    <lineage>
        <taxon>Bacteria</taxon>
        <taxon>Pseudomonadati</taxon>
        <taxon>Spirochaetota</taxon>
        <taxon>Spirochaetia</taxon>
        <taxon>Spirochaetales</taxon>
        <taxon>Spirochaetaceae</taxon>
        <taxon>Oceanispirochaeta</taxon>
    </lineage>
</organism>
<accession>A0A5C1QNB9</accession>
<reference evidence="2 3" key="1">
    <citation type="submission" date="2019-02" db="EMBL/GenBank/DDBJ databases">
        <title>Complete Genome Sequence and Methylome Analysis of free living Spirochaetas.</title>
        <authorList>
            <person name="Fomenkov A."/>
            <person name="Dubinina G."/>
            <person name="Leshcheva N."/>
            <person name="Mikheeva N."/>
            <person name="Grabovich M."/>
            <person name="Vincze T."/>
            <person name="Roberts R.J."/>
        </authorList>
    </citation>
    <scope>NUCLEOTIDE SEQUENCE [LARGE SCALE GENOMIC DNA]</scope>
    <source>
        <strain evidence="2 3">K2</strain>
    </source>
</reference>
<dbReference type="EMBL" id="CP036150">
    <property type="protein sequence ID" value="QEN08054.1"/>
    <property type="molecule type" value="Genomic_DNA"/>
</dbReference>
<feature type="region of interest" description="Disordered" evidence="1">
    <location>
        <begin position="35"/>
        <end position="67"/>
    </location>
</feature>
<evidence type="ECO:0000313" key="3">
    <source>
        <dbReference type="Proteomes" id="UP000324209"/>
    </source>
</evidence>
<keyword evidence="3" id="KW-1185">Reference proteome</keyword>
<gene>
    <name evidence="2" type="ORF">EXM22_08670</name>
</gene>
<feature type="compositionally biased region" description="Acidic residues" evidence="1">
    <location>
        <begin position="52"/>
        <end position="67"/>
    </location>
</feature>
<evidence type="ECO:0000256" key="1">
    <source>
        <dbReference type="SAM" id="MobiDB-lite"/>
    </source>
</evidence>
<dbReference type="KEGG" id="ock:EXM22_08670"/>